<feature type="domain" description="Tyrosine-protein phosphatase" evidence="4">
    <location>
        <begin position="569"/>
        <end position="712"/>
    </location>
</feature>
<evidence type="ECO:0000256" key="3">
    <source>
        <dbReference type="SAM" id="MobiDB-lite"/>
    </source>
</evidence>
<dbReference type="InterPro" id="IPR000387">
    <property type="entry name" value="Tyr_Pase_dom"/>
</dbReference>
<sequence>MDHSTPMTEAITISSLTTTTTTSTSTSDDDEIKEAATIATMTTDDESDKPVAPSLLQQHQQQPQSMAADQVFTIPSVYLQHPRHLTPTTTVYDITAQQYHDLHTTYAAHPMAPDTQVFPWFHGIDGRNYHQCLFFGVRKLVVPKHRGLVVIDTTTTTTDDNNDHDESNTTSFSPFTRRLCRRRRLAHAFDPDTILNRHQDTFIDQQQPTSSLDASAPPSIHLRNFAIQPGRYASISDIVIYGPHADNVARRIANAQQHIYQERQSYHQRVFASGGAGTKRAMSQANDLTYRIFIITDPMALVEDTSSFLDLEKQAMREMTKATELTKGLWIGNTADAPTDDLDDEDEDDDEHDTNMDDYTVCIECHDLADMPTPSILTLARETLNDIYNGEGSTGGVIHLDMISTCADLEQPQQGIHDLIGFLGFMDDILCQGKKILMHCADGYTETSVLALAWLMYKHHLTLPDAYLALQSQRSFFVMSTEVPFLQQVEATLLGTISTPIASSSSSTSSATAVRTTTRTLYDDQYLLGTSSSAATTMIDERTTLSLPPSPSSAVASHWFASPRFEGSFPSRILDFLYLGNLNHATNPGMLHALGITHVVSVGENTNLDSSTFRLLYLDNLYDDGIDSIKPRYQETMAFIDEARQQGTKCLVHCRVGVSRSAALTIGYVMQHGGLSLVDAYIFVRAHRLNVIIQPNLKFMYELLQLEQQLRGSVGYTWPVLCHRIHGLNEAYDQDDEDENLGC</sequence>
<dbReference type="STRING" id="90262.A0A1X2HZZ1"/>
<dbReference type="GO" id="GO:0005634">
    <property type="term" value="C:nucleus"/>
    <property type="evidence" value="ECO:0007669"/>
    <property type="project" value="GOC"/>
</dbReference>
<comment type="caution">
    <text evidence="6">The sequence shown here is derived from an EMBL/GenBank/DDBJ whole genome shotgun (WGS) entry which is preliminary data.</text>
</comment>
<dbReference type="PROSITE" id="PS50056">
    <property type="entry name" value="TYR_PHOSPHATASE_2"/>
    <property type="match status" value="2"/>
</dbReference>
<dbReference type="PANTHER" id="PTHR47550:SF1">
    <property type="entry name" value="DUAL SPECIFICITY PROTEIN PHOSPHATASE PPS1"/>
    <property type="match status" value="1"/>
</dbReference>
<dbReference type="SMART" id="SM00195">
    <property type="entry name" value="DSPc"/>
    <property type="match status" value="1"/>
</dbReference>
<dbReference type="InterPro" id="IPR016130">
    <property type="entry name" value="Tyr_Pase_AS"/>
</dbReference>
<evidence type="ECO:0000256" key="2">
    <source>
        <dbReference type="ARBA" id="ARBA00022912"/>
    </source>
</evidence>
<evidence type="ECO:0000259" key="4">
    <source>
        <dbReference type="PROSITE" id="PS50054"/>
    </source>
</evidence>
<dbReference type="SUPFAM" id="SSF52799">
    <property type="entry name" value="(Phosphotyrosine protein) phosphatases II"/>
    <property type="match status" value="2"/>
</dbReference>
<accession>A0A1X2HZZ1</accession>
<dbReference type="OrthoDB" id="273181at2759"/>
<name>A0A1X2HZZ1_9FUNG</name>
<dbReference type="InterPro" id="IPR000340">
    <property type="entry name" value="Dual-sp_phosphatase_cat-dom"/>
</dbReference>
<feature type="compositionally biased region" description="Low complexity" evidence="3">
    <location>
        <begin position="11"/>
        <end position="26"/>
    </location>
</feature>
<organism evidence="6 7">
    <name type="scientific">Absidia repens</name>
    <dbReference type="NCBI Taxonomy" id="90262"/>
    <lineage>
        <taxon>Eukaryota</taxon>
        <taxon>Fungi</taxon>
        <taxon>Fungi incertae sedis</taxon>
        <taxon>Mucoromycota</taxon>
        <taxon>Mucoromycotina</taxon>
        <taxon>Mucoromycetes</taxon>
        <taxon>Mucorales</taxon>
        <taxon>Cunninghamellaceae</taxon>
        <taxon>Absidia</taxon>
    </lineage>
</organism>
<evidence type="ECO:0000313" key="6">
    <source>
        <dbReference type="EMBL" id="ORZ06186.1"/>
    </source>
</evidence>
<keyword evidence="1" id="KW-0378">Hydrolase</keyword>
<dbReference type="PROSITE" id="PS50054">
    <property type="entry name" value="TYR_PHOSPHATASE_DUAL"/>
    <property type="match status" value="1"/>
</dbReference>
<dbReference type="PANTHER" id="PTHR47550">
    <property type="entry name" value="DUAL SPECIFICITY PROTEIN PHOSPHATASE PPS1"/>
    <property type="match status" value="1"/>
</dbReference>
<dbReference type="PROSITE" id="PS00383">
    <property type="entry name" value="TYR_PHOSPHATASE_1"/>
    <property type="match status" value="1"/>
</dbReference>
<feature type="region of interest" description="Disordered" evidence="3">
    <location>
        <begin position="1"/>
        <end position="64"/>
    </location>
</feature>
<dbReference type="Gene3D" id="3.90.190.10">
    <property type="entry name" value="Protein tyrosine phosphatase superfamily"/>
    <property type="match status" value="2"/>
</dbReference>
<dbReference type="GO" id="GO:0008138">
    <property type="term" value="F:protein tyrosine/serine/threonine phosphatase activity"/>
    <property type="evidence" value="ECO:0007669"/>
    <property type="project" value="TreeGrafter"/>
</dbReference>
<dbReference type="AlphaFoldDB" id="A0A1X2HZZ1"/>
<dbReference type="InterPro" id="IPR020422">
    <property type="entry name" value="TYR_PHOSPHATASE_DUAL_dom"/>
</dbReference>
<evidence type="ECO:0000256" key="1">
    <source>
        <dbReference type="ARBA" id="ARBA00022801"/>
    </source>
</evidence>
<dbReference type="InterPro" id="IPR029021">
    <property type="entry name" value="Prot-tyrosine_phosphatase-like"/>
</dbReference>
<keyword evidence="2" id="KW-0904">Protein phosphatase</keyword>
<keyword evidence="7" id="KW-1185">Reference proteome</keyword>
<dbReference type="GO" id="GO:0033260">
    <property type="term" value="P:nuclear DNA replication"/>
    <property type="evidence" value="ECO:0007669"/>
    <property type="project" value="TreeGrafter"/>
</dbReference>
<reference evidence="6 7" key="1">
    <citation type="submission" date="2016-07" db="EMBL/GenBank/DDBJ databases">
        <title>Pervasive Adenine N6-methylation of Active Genes in Fungi.</title>
        <authorList>
            <consortium name="DOE Joint Genome Institute"/>
            <person name="Mondo S.J."/>
            <person name="Dannebaum R.O."/>
            <person name="Kuo R.C."/>
            <person name="Labutti K."/>
            <person name="Haridas S."/>
            <person name="Kuo A."/>
            <person name="Salamov A."/>
            <person name="Ahrendt S.R."/>
            <person name="Lipzen A."/>
            <person name="Sullivan W."/>
            <person name="Andreopoulos W.B."/>
            <person name="Clum A."/>
            <person name="Lindquist E."/>
            <person name="Daum C."/>
            <person name="Ramamoorthy G.K."/>
            <person name="Gryganskyi A."/>
            <person name="Culley D."/>
            <person name="Magnuson J.K."/>
            <person name="James T.Y."/>
            <person name="O'Malley M.A."/>
            <person name="Stajich J.E."/>
            <person name="Spatafora J.W."/>
            <person name="Visel A."/>
            <person name="Grigoriev I.V."/>
        </authorList>
    </citation>
    <scope>NUCLEOTIDE SEQUENCE [LARGE SCALE GENOMIC DNA]</scope>
    <source>
        <strain evidence="6 7">NRRL 1336</strain>
    </source>
</reference>
<dbReference type="Proteomes" id="UP000193560">
    <property type="component" value="Unassembled WGS sequence"/>
</dbReference>
<dbReference type="InterPro" id="IPR053239">
    <property type="entry name" value="Dual_spec_PTase"/>
</dbReference>
<feature type="domain" description="Tyrosine specific protein phosphatases" evidence="5">
    <location>
        <begin position="420"/>
        <end position="485"/>
    </location>
</feature>
<dbReference type="Pfam" id="PF00782">
    <property type="entry name" value="DSPc"/>
    <property type="match status" value="2"/>
</dbReference>
<feature type="domain" description="Tyrosine specific protein phosphatases" evidence="5">
    <location>
        <begin position="631"/>
        <end position="699"/>
    </location>
</feature>
<gene>
    <name evidence="6" type="ORF">BCR42DRAFT_361184</name>
</gene>
<proteinExistence type="predicted"/>
<dbReference type="EMBL" id="MCGE01000040">
    <property type="protein sequence ID" value="ORZ06186.1"/>
    <property type="molecule type" value="Genomic_DNA"/>
</dbReference>
<feature type="compositionally biased region" description="Low complexity" evidence="3">
    <location>
        <begin position="53"/>
        <end position="64"/>
    </location>
</feature>
<evidence type="ECO:0000313" key="7">
    <source>
        <dbReference type="Proteomes" id="UP000193560"/>
    </source>
</evidence>
<evidence type="ECO:0000259" key="5">
    <source>
        <dbReference type="PROSITE" id="PS50056"/>
    </source>
</evidence>
<protein>
    <submittedName>
        <fullName evidence="6">Uncharacterized protein</fullName>
    </submittedName>
</protein>